<organism evidence="1 2">
    <name type="scientific">Rhodopirellula halodulae</name>
    <dbReference type="NCBI Taxonomy" id="2894198"/>
    <lineage>
        <taxon>Bacteria</taxon>
        <taxon>Pseudomonadati</taxon>
        <taxon>Planctomycetota</taxon>
        <taxon>Planctomycetia</taxon>
        <taxon>Pirellulales</taxon>
        <taxon>Pirellulaceae</taxon>
        <taxon>Rhodopirellula</taxon>
    </lineage>
</organism>
<evidence type="ECO:0000313" key="1">
    <source>
        <dbReference type="EMBL" id="MCC9641690.1"/>
    </source>
</evidence>
<gene>
    <name evidence="1" type="ORF">LOC71_05340</name>
</gene>
<keyword evidence="2" id="KW-1185">Reference proteome</keyword>
<reference evidence="1" key="1">
    <citation type="submission" date="2021-11" db="EMBL/GenBank/DDBJ databases">
        <title>Genome sequence.</title>
        <authorList>
            <person name="Sun Q."/>
        </authorList>
    </citation>
    <scope>NUCLEOTIDE SEQUENCE</scope>
    <source>
        <strain evidence="1">JC740</strain>
    </source>
</reference>
<sequence length="79" mass="8986">MYDERLRKLELLPAVEQQKAELMVQGVLDSIDVDPQGILQMALNQAAHVEMKMTCTRDALIIEMVKEATPQPQRRGFFG</sequence>
<accession>A0ABS8NDR5</accession>
<comment type="caution">
    <text evidence="1">The sequence shown here is derived from an EMBL/GenBank/DDBJ whole genome shotgun (WGS) entry which is preliminary data.</text>
</comment>
<dbReference type="RefSeq" id="WP_230272048.1">
    <property type="nucleotide sequence ID" value="NZ_JAJKFW010000012.1"/>
</dbReference>
<name>A0ABS8NDR5_9BACT</name>
<dbReference type="Proteomes" id="UP001430306">
    <property type="component" value="Unassembled WGS sequence"/>
</dbReference>
<protein>
    <submittedName>
        <fullName evidence="1">Uncharacterized protein</fullName>
    </submittedName>
</protein>
<dbReference type="EMBL" id="JAJKFW010000012">
    <property type="protein sequence ID" value="MCC9641690.1"/>
    <property type="molecule type" value="Genomic_DNA"/>
</dbReference>
<evidence type="ECO:0000313" key="2">
    <source>
        <dbReference type="Proteomes" id="UP001430306"/>
    </source>
</evidence>
<proteinExistence type="predicted"/>